<dbReference type="InterPro" id="IPR051679">
    <property type="entry name" value="DASS-Related_Transporters"/>
</dbReference>
<dbReference type="Proteomes" id="UP000254329">
    <property type="component" value="Unassembled WGS sequence"/>
</dbReference>
<organism evidence="9 10">
    <name type="scientific">Canicola haemoglobinophilus</name>
    <dbReference type="NCBI Taxonomy" id="733"/>
    <lineage>
        <taxon>Bacteria</taxon>
        <taxon>Pseudomonadati</taxon>
        <taxon>Pseudomonadota</taxon>
        <taxon>Gammaproteobacteria</taxon>
        <taxon>Pasteurellales</taxon>
        <taxon>Pasteurellaceae</taxon>
        <taxon>Canicola</taxon>
    </lineage>
</organism>
<feature type="transmembrane region" description="Helical" evidence="7">
    <location>
        <begin position="558"/>
        <end position="578"/>
    </location>
</feature>
<dbReference type="Pfam" id="PF03600">
    <property type="entry name" value="CitMHS"/>
    <property type="match status" value="1"/>
</dbReference>
<evidence type="ECO:0000256" key="7">
    <source>
        <dbReference type="SAM" id="Phobius"/>
    </source>
</evidence>
<sequence length="620" mass="67927">MSMNDLITLSWQSPLLWTLALLVSAIILFIQNKLRMDIIALLVMLAFSLSGILTTQEIFAGFSDPNIILIALLFIVGEGLVRTGVAYQVSEWLMKVANNSETKVMILLMLAVAGLGAFMSSTGVVAIFIPVVLAICQQMQISPKALMMPLSIAGLISGMMTLIATAPNLVVNAELVRTGAGRFSFFSFTPIGLMILGLGIVYMLIARRWLSSAVKNEDEIVNRHSIQDLIDSYHLHERIKRFVVLADSDFIGKNVEDLHLRSDAGLNILAIERWKRFRPVFMAASLGKLEIRQKDILMIDISNPELDLAEFCQQHNLGPAEIRNANFNEQTKSIGMAEITPIPDASAIGKSAVELRFRSHYGLNIIGIKRGEELLQGNLAEETLKLGDLLLVVGDWKLIQQLRDKTKSFFILNYPTEVEKAVPARSQSWHAIFSIALMVGLMVSGIVPNVIAALIACLLLGKFRCVDAKSAYASIHWSSLILIIGMMPFSIALQKTGGVDLIVDFMIQTVGKMGKHWMLISLFMLCAVVGLFISNTATAILMAPIAISMAQHLQLSPVPFAMTVAIASSAAFMTPISSPVNTMVLGPGGYRFADFVKIGVPFTILVMLATVFAVPWLFPF</sequence>
<feature type="transmembrane region" description="Helical" evidence="7">
    <location>
        <begin position="147"/>
        <end position="171"/>
    </location>
</feature>
<dbReference type="Pfam" id="PF02080">
    <property type="entry name" value="TrkA_C"/>
    <property type="match status" value="1"/>
</dbReference>
<evidence type="ECO:0000256" key="6">
    <source>
        <dbReference type="ARBA" id="ARBA00023136"/>
    </source>
</evidence>
<evidence type="ECO:0000313" key="10">
    <source>
        <dbReference type="Proteomes" id="UP000254329"/>
    </source>
</evidence>
<dbReference type="RefSeq" id="WP_078218221.1">
    <property type="nucleotide sequence ID" value="NZ_MUXZ01000010.1"/>
</dbReference>
<evidence type="ECO:0000256" key="4">
    <source>
        <dbReference type="ARBA" id="ARBA00022737"/>
    </source>
</evidence>
<dbReference type="InterPro" id="IPR031312">
    <property type="entry name" value="Na/sul_symport_CS"/>
</dbReference>
<evidence type="ECO:0000256" key="3">
    <source>
        <dbReference type="ARBA" id="ARBA00022692"/>
    </source>
</evidence>
<gene>
    <name evidence="9" type="primary">sdcS_3</name>
    <name evidence="9" type="ORF">NCTC1659_02373</name>
</gene>
<feature type="transmembrane region" description="Helical" evidence="7">
    <location>
        <begin position="429"/>
        <end position="460"/>
    </location>
</feature>
<evidence type="ECO:0000256" key="5">
    <source>
        <dbReference type="ARBA" id="ARBA00022989"/>
    </source>
</evidence>
<feature type="transmembrane region" description="Helical" evidence="7">
    <location>
        <begin position="598"/>
        <end position="618"/>
    </location>
</feature>
<protein>
    <submittedName>
        <fullName evidence="9">Transporter</fullName>
    </submittedName>
</protein>
<comment type="subcellular location">
    <subcellularLocation>
        <location evidence="1">Membrane</location>
        <topology evidence="1">Multi-pass membrane protein</topology>
    </subcellularLocation>
</comment>
<evidence type="ECO:0000259" key="8">
    <source>
        <dbReference type="PROSITE" id="PS51202"/>
    </source>
</evidence>
<feature type="transmembrane region" description="Helical" evidence="7">
    <location>
        <begin position="183"/>
        <end position="205"/>
    </location>
</feature>
<dbReference type="AlphaFoldDB" id="A0A1V4B1X3"/>
<dbReference type="PROSITE" id="PS51202">
    <property type="entry name" value="RCK_C"/>
    <property type="match status" value="2"/>
</dbReference>
<feature type="domain" description="RCK C-terminal" evidence="8">
    <location>
        <begin position="324"/>
        <end position="408"/>
    </location>
</feature>
<dbReference type="PANTHER" id="PTHR43652:SF1">
    <property type="entry name" value="RESPONSE REGULATOR"/>
    <property type="match status" value="1"/>
</dbReference>
<feature type="transmembrane region" description="Helical" evidence="7">
    <location>
        <begin position="517"/>
        <end position="546"/>
    </location>
</feature>
<accession>A0A1V4B1X3</accession>
<dbReference type="GO" id="GO:0008324">
    <property type="term" value="F:monoatomic cation transmembrane transporter activity"/>
    <property type="evidence" value="ECO:0007669"/>
    <property type="project" value="InterPro"/>
</dbReference>
<feature type="transmembrane region" description="Helical" evidence="7">
    <location>
        <begin position="15"/>
        <end position="31"/>
    </location>
</feature>
<feature type="transmembrane region" description="Helical" evidence="7">
    <location>
        <begin position="67"/>
        <end position="85"/>
    </location>
</feature>
<keyword evidence="3 7" id="KW-0812">Transmembrane</keyword>
<dbReference type="STRING" id="733.B0186_04615"/>
<feature type="transmembrane region" description="Helical" evidence="7">
    <location>
        <begin position="106"/>
        <end position="135"/>
    </location>
</feature>
<feature type="transmembrane region" description="Helical" evidence="7">
    <location>
        <begin position="38"/>
        <end position="55"/>
    </location>
</feature>
<evidence type="ECO:0000256" key="2">
    <source>
        <dbReference type="ARBA" id="ARBA00022448"/>
    </source>
</evidence>
<evidence type="ECO:0000256" key="1">
    <source>
        <dbReference type="ARBA" id="ARBA00004141"/>
    </source>
</evidence>
<name>A0A1V4B1X3_9PAST</name>
<keyword evidence="10" id="KW-1185">Reference proteome</keyword>
<evidence type="ECO:0000313" key="9">
    <source>
        <dbReference type="EMBL" id="STO61064.1"/>
    </source>
</evidence>
<dbReference type="Gene3D" id="3.30.70.1450">
    <property type="entry name" value="Regulator of K+ conductance, C-terminal domain"/>
    <property type="match status" value="2"/>
</dbReference>
<dbReference type="InterPro" id="IPR036721">
    <property type="entry name" value="RCK_C_sf"/>
</dbReference>
<keyword evidence="6 7" id="KW-0472">Membrane</keyword>
<dbReference type="InterPro" id="IPR006037">
    <property type="entry name" value="RCK_C"/>
</dbReference>
<dbReference type="GO" id="GO:0006813">
    <property type="term" value="P:potassium ion transport"/>
    <property type="evidence" value="ECO:0007669"/>
    <property type="project" value="InterPro"/>
</dbReference>
<keyword evidence="2" id="KW-0813">Transport</keyword>
<dbReference type="SUPFAM" id="SSF116726">
    <property type="entry name" value="TrkA C-terminal domain-like"/>
    <property type="match status" value="2"/>
</dbReference>
<reference evidence="9 10" key="1">
    <citation type="submission" date="2018-06" db="EMBL/GenBank/DDBJ databases">
        <authorList>
            <consortium name="Pathogen Informatics"/>
            <person name="Doyle S."/>
        </authorList>
    </citation>
    <scope>NUCLEOTIDE SEQUENCE [LARGE SCALE GENOMIC DNA]</scope>
    <source>
        <strain evidence="9 10">NCTC1659</strain>
    </source>
</reference>
<dbReference type="EMBL" id="UGHF01000001">
    <property type="protein sequence ID" value="STO61064.1"/>
    <property type="molecule type" value="Genomic_DNA"/>
</dbReference>
<dbReference type="GO" id="GO:0005886">
    <property type="term" value="C:plasma membrane"/>
    <property type="evidence" value="ECO:0007669"/>
    <property type="project" value="TreeGrafter"/>
</dbReference>
<dbReference type="InterPro" id="IPR004680">
    <property type="entry name" value="Cit_transptr-like_dom"/>
</dbReference>
<dbReference type="PANTHER" id="PTHR43652">
    <property type="entry name" value="BASIC AMINO ACID ANTIPORTER YFCC-RELATED"/>
    <property type="match status" value="1"/>
</dbReference>
<feature type="domain" description="RCK C-terminal" evidence="8">
    <location>
        <begin position="227"/>
        <end position="317"/>
    </location>
</feature>
<proteinExistence type="predicted"/>
<dbReference type="PROSITE" id="PS01271">
    <property type="entry name" value="NA_SULFATE"/>
    <property type="match status" value="1"/>
</dbReference>
<feature type="transmembrane region" description="Helical" evidence="7">
    <location>
        <begin position="472"/>
        <end position="493"/>
    </location>
</feature>
<keyword evidence="5 7" id="KW-1133">Transmembrane helix</keyword>
<keyword evidence="4" id="KW-0677">Repeat</keyword>
<dbReference type="PRINTS" id="PR00173">
    <property type="entry name" value="EDTRNSPORT"/>
</dbReference>